<gene>
    <name evidence="1" type="ORF">B1B_12373</name>
</gene>
<feature type="non-terminal residue" evidence="1">
    <location>
        <position position="182"/>
    </location>
</feature>
<feature type="non-terminal residue" evidence="1">
    <location>
        <position position="1"/>
    </location>
</feature>
<reference evidence="1" key="1">
    <citation type="submission" date="2013-08" db="EMBL/GenBank/DDBJ databases">
        <authorList>
            <person name="Mendez C."/>
            <person name="Richter M."/>
            <person name="Ferrer M."/>
            <person name="Sanchez J."/>
        </authorList>
    </citation>
    <scope>NUCLEOTIDE SEQUENCE</scope>
</reference>
<accession>T0ZS42</accession>
<dbReference type="InterPro" id="IPR015943">
    <property type="entry name" value="WD40/YVTN_repeat-like_dom_sf"/>
</dbReference>
<sequence length="182" mass="20036">SPGFGGACLHTILVDPREPRRLYVGLSAVGTFRSEDRGASWVPTNKGVLTPFLPEKNPETGQCVHHVAMDAGNPDTFYRQDHGGMYVSHDRMGRWVRIGKPLGDDFGFGVASPSGSPGRAYFVRLDGRARVTGEGHFQVHEWNDTDRKWRKLLSPRAFPGHFGVQREGIATDAFDSPGIYVG</sequence>
<dbReference type="AlphaFoldDB" id="T0ZS42"/>
<dbReference type="SUPFAM" id="SSF110296">
    <property type="entry name" value="Oligoxyloglucan reducing end-specific cellobiohydrolase"/>
    <property type="match status" value="1"/>
</dbReference>
<comment type="caution">
    <text evidence="1">The sequence shown here is derived from an EMBL/GenBank/DDBJ whole genome shotgun (WGS) entry which is preliminary data.</text>
</comment>
<name>T0ZS42_9ZZZZ</name>
<proteinExistence type="predicted"/>
<dbReference type="EMBL" id="AUZY01008099">
    <property type="protein sequence ID" value="EQD47342.1"/>
    <property type="molecule type" value="Genomic_DNA"/>
</dbReference>
<organism evidence="1">
    <name type="scientific">mine drainage metagenome</name>
    <dbReference type="NCBI Taxonomy" id="410659"/>
    <lineage>
        <taxon>unclassified sequences</taxon>
        <taxon>metagenomes</taxon>
        <taxon>ecological metagenomes</taxon>
    </lineage>
</organism>
<protein>
    <recommendedName>
        <fullName evidence="2">Glycosyl hydrolase</fullName>
    </recommendedName>
</protein>
<evidence type="ECO:0008006" key="2">
    <source>
        <dbReference type="Google" id="ProtNLM"/>
    </source>
</evidence>
<reference evidence="1" key="2">
    <citation type="journal article" date="2014" name="ISME J.">
        <title>Microbial stratification in low pH oxic and suboxic macroscopic growths along an acid mine drainage.</title>
        <authorList>
            <person name="Mendez-Garcia C."/>
            <person name="Mesa V."/>
            <person name="Sprenger R.R."/>
            <person name="Richter M."/>
            <person name="Diez M.S."/>
            <person name="Solano J."/>
            <person name="Bargiela R."/>
            <person name="Golyshina O.V."/>
            <person name="Manteca A."/>
            <person name="Ramos J.L."/>
            <person name="Gallego J.R."/>
            <person name="Llorente I."/>
            <person name="Martins Dos Santos V.A."/>
            <person name="Jensen O.N."/>
            <person name="Pelaez A.I."/>
            <person name="Sanchez J."/>
            <person name="Ferrer M."/>
        </authorList>
    </citation>
    <scope>NUCLEOTIDE SEQUENCE</scope>
</reference>
<dbReference type="Gene3D" id="2.130.10.10">
    <property type="entry name" value="YVTN repeat-like/Quinoprotein amine dehydrogenase"/>
    <property type="match status" value="1"/>
</dbReference>
<evidence type="ECO:0000313" key="1">
    <source>
        <dbReference type="EMBL" id="EQD47342.1"/>
    </source>
</evidence>